<organism evidence="1">
    <name type="scientific">Caldithrix abyssi</name>
    <dbReference type="NCBI Taxonomy" id="187145"/>
    <lineage>
        <taxon>Bacteria</taxon>
        <taxon>Pseudomonadati</taxon>
        <taxon>Calditrichota</taxon>
        <taxon>Calditrichia</taxon>
        <taxon>Calditrichales</taxon>
        <taxon>Calditrichaceae</taxon>
        <taxon>Caldithrix</taxon>
    </lineage>
</organism>
<proteinExistence type="predicted"/>
<dbReference type="Proteomes" id="UP000886124">
    <property type="component" value="Unassembled WGS sequence"/>
</dbReference>
<reference evidence="1" key="1">
    <citation type="journal article" date="2020" name="mSystems">
        <title>Genome- and Community-Level Interaction Insights into Carbon Utilization and Element Cycling Functions of Hydrothermarchaeota in Hydrothermal Sediment.</title>
        <authorList>
            <person name="Zhou Z."/>
            <person name="Liu Y."/>
            <person name="Xu W."/>
            <person name="Pan J."/>
            <person name="Luo Z.H."/>
            <person name="Li M."/>
        </authorList>
    </citation>
    <scope>NUCLEOTIDE SEQUENCE [LARGE SCALE GENOMIC DNA]</scope>
    <source>
        <strain evidence="1">HyVt-527</strain>
    </source>
</reference>
<dbReference type="AlphaFoldDB" id="A0A7V5PM84"/>
<protein>
    <submittedName>
        <fullName evidence="1">Gliding-motility protein MglA</fullName>
    </submittedName>
</protein>
<gene>
    <name evidence="1" type="ORF">ENJ89_00360</name>
</gene>
<dbReference type="InterPro" id="IPR027417">
    <property type="entry name" value="P-loop_NTPase"/>
</dbReference>
<dbReference type="Gene3D" id="3.40.50.300">
    <property type="entry name" value="P-loop containing nucleotide triphosphate hydrolases"/>
    <property type="match status" value="1"/>
</dbReference>
<sequence length="73" mass="8433">NLKEDNHSLENFPWVIQYNKRDLPGVESIDELQKRLNFFNVPYFEAIAVRGDGVFDTLKAVINAVVKNVQNQL</sequence>
<dbReference type="CDD" id="cd00882">
    <property type="entry name" value="Ras_like_GTPase"/>
    <property type="match status" value="1"/>
</dbReference>
<comment type="caution">
    <text evidence="1">The sequence shown here is derived from an EMBL/GenBank/DDBJ whole genome shotgun (WGS) entry which is preliminary data.</text>
</comment>
<feature type="non-terminal residue" evidence="1">
    <location>
        <position position="1"/>
    </location>
</feature>
<dbReference type="SUPFAM" id="SSF52540">
    <property type="entry name" value="P-loop containing nucleoside triphosphate hydrolases"/>
    <property type="match status" value="1"/>
</dbReference>
<accession>A0A7V5PM84</accession>
<name>A0A7V5PM84_CALAY</name>
<evidence type="ECO:0000313" key="1">
    <source>
        <dbReference type="EMBL" id="HHJ51618.1"/>
    </source>
</evidence>
<dbReference type="EMBL" id="DROD01000022">
    <property type="protein sequence ID" value="HHJ51618.1"/>
    <property type="molecule type" value="Genomic_DNA"/>
</dbReference>